<feature type="transmembrane region" description="Helical" evidence="1">
    <location>
        <begin position="47"/>
        <end position="67"/>
    </location>
</feature>
<feature type="transmembrane region" description="Helical" evidence="1">
    <location>
        <begin position="220"/>
        <end position="238"/>
    </location>
</feature>
<proteinExistence type="predicted"/>
<evidence type="ECO:0000256" key="1">
    <source>
        <dbReference type="SAM" id="Phobius"/>
    </source>
</evidence>
<comment type="caution">
    <text evidence="2">The sequence shown here is derived from an EMBL/GenBank/DDBJ whole genome shotgun (WGS) entry which is preliminary data.</text>
</comment>
<accession>A0AAE3ABI1</accession>
<dbReference type="EMBL" id="JAJEPS010000019">
    <property type="protein sequence ID" value="MCC2127375.1"/>
    <property type="molecule type" value="Genomic_DNA"/>
</dbReference>
<feature type="transmembrane region" description="Helical" evidence="1">
    <location>
        <begin position="87"/>
        <end position="107"/>
    </location>
</feature>
<gene>
    <name evidence="2" type="ORF">LKD36_14520</name>
</gene>
<protein>
    <submittedName>
        <fullName evidence="2">Uncharacterized protein</fullName>
    </submittedName>
</protein>
<keyword evidence="1" id="KW-1133">Transmembrane helix</keyword>
<feature type="transmembrane region" description="Helical" evidence="1">
    <location>
        <begin position="154"/>
        <end position="183"/>
    </location>
</feature>
<evidence type="ECO:0000313" key="2">
    <source>
        <dbReference type="EMBL" id="MCC2127375.1"/>
    </source>
</evidence>
<reference evidence="2 3" key="1">
    <citation type="submission" date="2021-10" db="EMBL/GenBank/DDBJ databases">
        <title>Anaerobic single-cell dispensing facilitates the cultivation of human gut bacteria.</title>
        <authorList>
            <person name="Afrizal A."/>
        </authorList>
    </citation>
    <scope>NUCLEOTIDE SEQUENCE [LARGE SCALE GENOMIC DNA]</scope>
    <source>
        <strain evidence="2 3">CLA-AA-H276</strain>
    </source>
</reference>
<sequence length="291" mass="31111">METVVKALYNASFTIWNTLMELAMTLFSTSPVTAAGGSPYGTVHSLYNSISAATIPIATCFFVIAIYKSVITSPPEQQAQRFLMDSVRYCIILFVAAHLWEILGYIIEFSDGITAGIGTASGYRLSMGGDLERIIHEALELPEFELSGEWIGKLFEALGCAALLLIGGVILVLVMVASCLSIISSAFQRILKPLIIMPFAGIAVAMGAGGHEIGRSMFQFLKTFFGFCISGAMMVVIIKTGCTLCTNLISAGLEGNSDIENCIMMTVQASITPIVISGLVKGTDSVISRML</sequence>
<feature type="transmembrane region" description="Helical" evidence="1">
    <location>
        <begin position="190"/>
        <end position="208"/>
    </location>
</feature>
<dbReference type="RefSeq" id="WP_308460049.1">
    <property type="nucleotide sequence ID" value="NZ_JAJEPS010000019.1"/>
</dbReference>
<keyword evidence="1" id="KW-0812">Transmembrane</keyword>
<dbReference type="AlphaFoldDB" id="A0AAE3ABI1"/>
<keyword evidence="1" id="KW-0472">Membrane</keyword>
<dbReference type="Proteomes" id="UP001198220">
    <property type="component" value="Unassembled WGS sequence"/>
</dbReference>
<name>A0AAE3ABI1_9FIRM</name>
<keyword evidence="3" id="KW-1185">Reference proteome</keyword>
<organism evidence="2 3">
    <name type="scientific">Hominiventricola filiformis</name>
    <dbReference type="NCBI Taxonomy" id="2885352"/>
    <lineage>
        <taxon>Bacteria</taxon>
        <taxon>Bacillati</taxon>
        <taxon>Bacillota</taxon>
        <taxon>Clostridia</taxon>
        <taxon>Lachnospirales</taxon>
        <taxon>Lachnospiraceae</taxon>
        <taxon>Hominiventricola</taxon>
    </lineage>
</organism>
<evidence type="ECO:0000313" key="3">
    <source>
        <dbReference type="Proteomes" id="UP001198220"/>
    </source>
</evidence>
<feature type="transmembrane region" description="Helical" evidence="1">
    <location>
        <begin position="7"/>
        <end position="27"/>
    </location>
</feature>